<evidence type="ECO:0000259" key="3">
    <source>
        <dbReference type="PROSITE" id="PS51087"/>
    </source>
</evidence>
<evidence type="ECO:0000313" key="5">
    <source>
        <dbReference type="RefSeq" id="XP_048138723.1"/>
    </source>
</evidence>
<accession>A0ABM3HQ57</accession>
<protein>
    <submittedName>
        <fullName evidence="5">F-box protein SKIP16 isoform X1</fullName>
    </submittedName>
</protein>
<keyword evidence="2" id="KW-0833">Ubl conjugation pathway</keyword>
<dbReference type="RefSeq" id="XP_048138723.1">
    <property type="nucleotide sequence ID" value="XM_048282766.1"/>
</dbReference>
<dbReference type="GeneID" id="115745272"/>
<name>A0ABM3HQ57_9MYRT</name>
<dbReference type="PANTHER" id="PTHR47463">
    <property type="entry name" value="F-BOX PROTEIN SKIP16"/>
    <property type="match status" value="1"/>
</dbReference>
<dbReference type="Proteomes" id="UP000827889">
    <property type="component" value="Chromosome 1"/>
</dbReference>
<organism evidence="4 5">
    <name type="scientific">Rhodamnia argentea</name>
    <dbReference type="NCBI Taxonomy" id="178133"/>
    <lineage>
        <taxon>Eukaryota</taxon>
        <taxon>Viridiplantae</taxon>
        <taxon>Streptophyta</taxon>
        <taxon>Embryophyta</taxon>
        <taxon>Tracheophyta</taxon>
        <taxon>Spermatophyta</taxon>
        <taxon>Magnoliopsida</taxon>
        <taxon>eudicotyledons</taxon>
        <taxon>Gunneridae</taxon>
        <taxon>Pentapetalae</taxon>
        <taxon>rosids</taxon>
        <taxon>malvids</taxon>
        <taxon>Myrtales</taxon>
        <taxon>Myrtaceae</taxon>
        <taxon>Myrtoideae</taxon>
        <taxon>Myrteae</taxon>
        <taxon>Australasian group</taxon>
        <taxon>Rhodamnia</taxon>
    </lineage>
</organism>
<dbReference type="InterPro" id="IPR037883">
    <property type="entry name" value="Knr4/Smi1-like_sf"/>
</dbReference>
<dbReference type="InterPro" id="IPR007474">
    <property type="entry name" value="ApaG_domain"/>
</dbReference>
<gene>
    <name evidence="5" type="primary">LOC115745272</name>
</gene>
<dbReference type="PANTHER" id="PTHR47463:SF2">
    <property type="entry name" value="F-BOX PROTEIN SKIP16"/>
    <property type="match status" value="1"/>
</dbReference>
<dbReference type="SUPFAM" id="SSF110069">
    <property type="entry name" value="ApaG-like"/>
    <property type="match status" value="1"/>
</dbReference>
<proteinExistence type="predicted"/>
<dbReference type="Gene3D" id="1.20.1280.50">
    <property type="match status" value="1"/>
</dbReference>
<dbReference type="PROSITE" id="PS51087">
    <property type="entry name" value="APAG"/>
    <property type="match status" value="1"/>
</dbReference>
<evidence type="ECO:0000313" key="4">
    <source>
        <dbReference type="Proteomes" id="UP000827889"/>
    </source>
</evidence>
<reference evidence="4" key="1">
    <citation type="submission" date="2025-05" db="UniProtKB">
        <authorList>
            <consortium name="RefSeq"/>
        </authorList>
    </citation>
    <scope>NUCLEOTIDE SEQUENCE [LARGE SCALE GENOMIC DNA]</scope>
</reference>
<dbReference type="SUPFAM" id="SSF81383">
    <property type="entry name" value="F-box domain"/>
    <property type="match status" value="1"/>
</dbReference>
<comment type="pathway">
    <text evidence="1">Protein modification; protein ubiquitination.</text>
</comment>
<dbReference type="InterPro" id="IPR036047">
    <property type="entry name" value="F-box-like_dom_sf"/>
</dbReference>
<sequence>MELESVGDLALHIILTKLGPENVCRAACVNKKLRLSASEDTVWSRFCLQELDLSAPLGPQGDPLPSFKAAYQKWREAFCMYPWPLVRRVKRCWDRLQGWLSMNFPEAAATLRKGASEADIQELESVLRVKLPLPTRILYRFHDGQEFADSDFTKSTLGGSLGIIGGYCFYDHLVNVNLLPLSQVILETNHIIRHLGFSSRSNYIVVAASCTSGEKLFFLNCRHGQLHVGTRNLPTDGEMMPCVPNALISSVHDRNADLQQDAMLLWLEEHGRRLQSGMIKLREEGGVRSICQFPEEPALCSTAITNGVRTREAKDDKDSKAETCASVEIIRASAVFVPEHSDLQDESNRYLFSYSIRMSLIPEGCMANGMPYNYCQLHLRHWIIRDNDVIVSNVNGEAVIGKFPLLHSGGKEFVYQSCTNLQSSRGSIEGAFTFVPGRLADPKGGPFSVQVAQFPVQLPDYVF</sequence>
<reference evidence="5" key="2">
    <citation type="submission" date="2025-08" db="UniProtKB">
        <authorList>
            <consortium name="RefSeq"/>
        </authorList>
    </citation>
    <scope>IDENTIFICATION</scope>
    <source>
        <tissue evidence="5">Leaf</tissue>
    </source>
</reference>
<evidence type="ECO:0000256" key="2">
    <source>
        <dbReference type="ARBA" id="ARBA00022786"/>
    </source>
</evidence>
<dbReference type="Gene3D" id="2.60.40.1470">
    <property type="entry name" value="ApaG domain"/>
    <property type="match status" value="1"/>
</dbReference>
<dbReference type="SUPFAM" id="SSF160631">
    <property type="entry name" value="SMI1/KNR4-like"/>
    <property type="match status" value="1"/>
</dbReference>
<keyword evidence="4" id="KW-1185">Reference proteome</keyword>
<evidence type="ECO:0000256" key="1">
    <source>
        <dbReference type="ARBA" id="ARBA00004906"/>
    </source>
</evidence>
<feature type="domain" description="ApaG" evidence="3">
    <location>
        <begin position="322"/>
        <end position="463"/>
    </location>
</feature>
<dbReference type="InterPro" id="IPR036767">
    <property type="entry name" value="ApaG_sf"/>
</dbReference>
<dbReference type="Pfam" id="PF04379">
    <property type="entry name" value="DUF525"/>
    <property type="match status" value="1"/>
</dbReference>